<evidence type="ECO:0000313" key="1">
    <source>
        <dbReference type="EMBL" id="KAL0272225.1"/>
    </source>
</evidence>
<name>A0AAW2HQH0_9NEOP</name>
<reference evidence="1" key="1">
    <citation type="journal article" date="2024" name="Gigascience">
        <title>Chromosome-level genome of the poultry shaft louse Menopon gallinae provides insight into the host-switching and adaptive evolution of parasitic lice.</title>
        <authorList>
            <person name="Xu Y."/>
            <person name="Ma L."/>
            <person name="Liu S."/>
            <person name="Liang Y."/>
            <person name="Liu Q."/>
            <person name="He Z."/>
            <person name="Tian L."/>
            <person name="Duan Y."/>
            <person name="Cai W."/>
            <person name="Li H."/>
            <person name="Song F."/>
        </authorList>
    </citation>
    <scope>NUCLEOTIDE SEQUENCE</scope>
    <source>
        <strain evidence="1">Cailab_2023a</strain>
    </source>
</reference>
<organism evidence="1">
    <name type="scientific">Menopon gallinae</name>
    <name type="common">poultry shaft louse</name>
    <dbReference type="NCBI Taxonomy" id="328185"/>
    <lineage>
        <taxon>Eukaryota</taxon>
        <taxon>Metazoa</taxon>
        <taxon>Ecdysozoa</taxon>
        <taxon>Arthropoda</taxon>
        <taxon>Hexapoda</taxon>
        <taxon>Insecta</taxon>
        <taxon>Pterygota</taxon>
        <taxon>Neoptera</taxon>
        <taxon>Paraneoptera</taxon>
        <taxon>Psocodea</taxon>
        <taxon>Troctomorpha</taxon>
        <taxon>Phthiraptera</taxon>
        <taxon>Amblycera</taxon>
        <taxon>Menoponidae</taxon>
        <taxon>Menopon</taxon>
    </lineage>
</organism>
<gene>
    <name evidence="1" type="ORF">PYX00_005284</name>
</gene>
<sequence length="67" mass="8008">MKCELRMPVDELCSPYAALRIPRVDFGIVKGWKGLINFLRRFIIPRGKFSFLKIIIIEEAEWIRRKE</sequence>
<dbReference type="AlphaFoldDB" id="A0AAW2HQH0"/>
<protein>
    <submittedName>
        <fullName evidence="1">Uncharacterized protein</fullName>
    </submittedName>
</protein>
<comment type="caution">
    <text evidence="1">The sequence shown here is derived from an EMBL/GenBank/DDBJ whole genome shotgun (WGS) entry which is preliminary data.</text>
</comment>
<accession>A0AAW2HQH0</accession>
<proteinExistence type="predicted"/>
<dbReference type="EMBL" id="JARGDH010000003">
    <property type="protein sequence ID" value="KAL0272225.1"/>
    <property type="molecule type" value="Genomic_DNA"/>
</dbReference>